<keyword evidence="2 4" id="KW-0808">Transferase</keyword>
<reference evidence="4 5" key="1">
    <citation type="journal article" date="2019" name="Emerg. Microbes Infect.">
        <title>Comprehensive subspecies identification of 175 nontuberculous mycobacteria species based on 7547 genomic profiles.</title>
        <authorList>
            <person name="Matsumoto Y."/>
            <person name="Kinjo T."/>
            <person name="Motooka D."/>
            <person name="Nabeya D."/>
            <person name="Jung N."/>
            <person name="Uechi K."/>
            <person name="Horii T."/>
            <person name="Iida T."/>
            <person name="Fujita J."/>
            <person name="Nakamura S."/>
        </authorList>
    </citation>
    <scope>NUCLEOTIDE SEQUENCE [LARGE SCALE GENOMIC DNA]</scope>
    <source>
        <strain evidence="4 5">JCM 15657</strain>
    </source>
</reference>
<dbReference type="GO" id="GO:0032259">
    <property type="term" value="P:methylation"/>
    <property type="evidence" value="ECO:0007669"/>
    <property type="project" value="UniProtKB-KW"/>
</dbReference>
<dbReference type="KEGG" id="mlj:MLAC_45030"/>
<dbReference type="InterPro" id="IPR041698">
    <property type="entry name" value="Methyltransf_25"/>
</dbReference>
<accession>A0A1X1Y2Y3</accession>
<dbReference type="PANTHER" id="PTHR43464">
    <property type="entry name" value="METHYLTRANSFERASE"/>
    <property type="match status" value="1"/>
</dbReference>
<dbReference type="STRING" id="169765.AWC15_01880"/>
<protein>
    <submittedName>
        <fullName evidence="4">Transferase</fullName>
    </submittedName>
</protein>
<dbReference type="EMBL" id="AP022581">
    <property type="protein sequence ID" value="BBX99209.1"/>
    <property type="molecule type" value="Genomic_DNA"/>
</dbReference>
<sequence length="201" mass="21982">MYRLIYRVGLIIWRRAAPPAELVALVQGPSAMEAGRALDLGCGTGTDTIYLARHGWDVTAVDMVPKALAIARDSAIAAGVTPRFILGDVTRLDELDVGTGYTLLVDFGCFHTLPDDRRTAYVTAVSDAAAPGATLLLYGFRRPPKAAPLHAGMTADEVRQRFSTAGWELVEAERSHIKPVMAPRADDLFELWRYQLRRTAS</sequence>
<evidence type="ECO:0000313" key="5">
    <source>
        <dbReference type="Proteomes" id="UP000466396"/>
    </source>
</evidence>
<dbReference type="SUPFAM" id="SSF53335">
    <property type="entry name" value="S-adenosyl-L-methionine-dependent methyltransferases"/>
    <property type="match status" value="1"/>
</dbReference>
<gene>
    <name evidence="4" type="ORF">MLAC_45030</name>
</gene>
<dbReference type="InterPro" id="IPR029063">
    <property type="entry name" value="SAM-dependent_MTases_sf"/>
</dbReference>
<dbReference type="GO" id="GO:0008168">
    <property type="term" value="F:methyltransferase activity"/>
    <property type="evidence" value="ECO:0007669"/>
    <property type="project" value="UniProtKB-KW"/>
</dbReference>
<organism evidence="4 5">
    <name type="scientific">Mycobacterium lacus</name>
    <dbReference type="NCBI Taxonomy" id="169765"/>
    <lineage>
        <taxon>Bacteria</taxon>
        <taxon>Bacillati</taxon>
        <taxon>Actinomycetota</taxon>
        <taxon>Actinomycetes</taxon>
        <taxon>Mycobacteriales</taxon>
        <taxon>Mycobacteriaceae</taxon>
        <taxon>Mycobacterium</taxon>
    </lineage>
</organism>
<keyword evidence="3" id="KW-0949">S-adenosyl-L-methionine</keyword>
<evidence type="ECO:0000256" key="1">
    <source>
        <dbReference type="ARBA" id="ARBA00022603"/>
    </source>
</evidence>
<dbReference type="RefSeq" id="WP_197743098.1">
    <property type="nucleotide sequence ID" value="NZ_JACKSI010000229.1"/>
</dbReference>
<evidence type="ECO:0000256" key="2">
    <source>
        <dbReference type="ARBA" id="ARBA00022679"/>
    </source>
</evidence>
<dbReference type="PANTHER" id="PTHR43464:SF19">
    <property type="entry name" value="UBIQUINONE BIOSYNTHESIS O-METHYLTRANSFERASE, MITOCHONDRIAL"/>
    <property type="match status" value="1"/>
</dbReference>
<dbReference type="CDD" id="cd02440">
    <property type="entry name" value="AdoMet_MTases"/>
    <property type="match status" value="1"/>
</dbReference>
<proteinExistence type="predicted"/>
<keyword evidence="5" id="KW-1185">Reference proteome</keyword>
<dbReference type="AlphaFoldDB" id="A0A1X1Y2Y3"/>
<dbReference type="Proteomes" id="UP000466396">
    <property type="component" value="Chromosome"/>
</dbReference>
<evidence type="ECO:0000256" key="3">
    <source>
        <dbReference type="ARBA" id="ARBA00022691"/>
    </source>
</evidence>
<evidence type="ECO:0000313" key="4">
    <source>
        <dbReference type="EMBL" id="BBX99209.1"/>
    </source>
</evidence>
<name>A0A1X1Y2Y3_9MYCO</name>
<keyword evidence="1" id="KW-0489">Methyltransferase</keyword>
<dbReference type="Gene3D" id="3.40.50.150">
    <property type="entry name" value="Vaccinia Virus protein VP39"/>
    <property type="match status" value="1"/>
</dbReference>
<dbReference type="Pfam" id="PF13649">
    <property type="entry name" value="Methyltransf_25"/>
    <property type="match status" value="1"/>
</dbReference>